<protein>
    <recommendedName>
        <fullName evidence="1">Protein kinase domain-containing protein</fullName>
    </recommendedName>
</protein>
<dbReference type="Gene3D" id="3.30.200.20">
    <property type="entry name" value="Phosphorylase Kinase, domain 1"/>
    <property type="match status" value="1"/>
</dbReference>
<dbReference type="InterPro" id="IPR011009">
    <property type="entry name" value="Kinase-like_dom_sf"/>
</dbReference>
<comment type="caution">
    <text evidence="2">The sequence shown here is derived from an EMBL/GenBank/DDBJ whole genome shotgun (WGS) entry which is preliminary data.</text>
</comment>
<dbReference type="GO" id="GO:0005524">
    <property type="term" value="F:ATP binding"/>
    <property type="evidence" value="ECO:0007669"/>
    <property type="project" value="InterPro"/>
</dbReference>
<gene>
    <name evidence="2" type="ORF">LTR78_006516</name>
</gene>
<dbReference type="InterPro" id="IPR008271">
    <property type="entry name" value="Ser/Thr_kinase_AS"/>
</dbReference>
<dbReference type="InterPro" id="IPR000719">
    <property type="entry name" value="Prot_kinase_dom"/>
</dbReference>
<accession>A0AAE1BZU6</accession>
<evidence type="ECO:0000313" key="3">
    <source>
        <dbReference type="Proteomes" id="UP001274830"/>
    </source>
</evidence>
<dbReference type="PANTHER" id="PTHR24347">
    <property type="entry name" value="SERINE/THREONINE-PROTEIN KINASE"/>
    <property type="match status" value="1"/>
</dbReference>
<evidence type="ECO:0000313" key="2">
    <source>
        <dbReference type="EMBL" id="KAK3673611.1"/>
    </source>
</evidence>
<dbReference type="PROSITE" id="PS50011">
    <property type="entry name" value="PROTEIN_KINASE_DOM"/>
    <property type="match status" value="1"/>
</dbReference>
<dbReference type="SMART" id="SM00220">
    <property type="entry name" value="S_TKc"/>
    <property type="match status" value="1"/>
</dbReference>
<sequence>MAIQPSDHQYVAWLVLHHSLLGDRLQGIKASDDFDLGRENLREWFDITEPSISAHHLRFHCVVFENGSDQDDDHVEPLVYMRVLSANPVRLESSCFNNTSILRKRDRDILLNHGDVLELNPSVSITFRTAHPPVPCESALSPLQQGDIMSFEARYAVSDRLLGSGGQACVFLATKQSDQSQLACKVVSLPQQRAEIAGDPQAVIEARRVAVQRQKKRDVLAREYSILKDLSHPNIVSLEKVLCTTYNIYIMQELLTGGDLLSYLDQTNALDEPEAAVIVRQVLKAVEYLHDQNIAHRDIKPENVLMTSWRPGARVVLTDFGQARTLANGIEMQKGSNMFRMQSMVGTYGYAAPELYKRYKHNDGYSKAIDIWSVGCIAGTLLTGEPMPFEEKGHDWSLEFMDSEKQRQWRKVGHKAKSFIRACLTFDESIRPSAKEALMHDWFTNKHYAANLEAAYQRAIKDWAPRMTNSGLIEFIDTSHIVIDDQQSSDCDSRSDQNYSHHFAANASRAPEAMSTIKEAVQTMKPVHNATSADPEMHMFSEDGIPLYASPIGVPESPPPFSQPNSFSDIVTSTYDVDAETQLSQLPDMASHPQFMLD</sequence>
<dbReference type="Proteomes" id="UP001274830">
    <property type="component" value="Unassembled WGS sequence"/>
</dbReference>
<reference evidence="2" key="1">
    <citation type="submission" date="2023-07" db="EMBL/GenBank/DDBJ databases">
        <title>Black Yeasts Isolated from many extreme environments.</title>
        <authorList>
            <person name="Coleine C."/>
            <person name="Stajich J.E."/>
            <person name="Selbmann L."/>
        </authorList>
    </citation>
    <scope>NUCLEOTIDE SEQUENCE</scope>
    <source>
        <strain evidence="2">CCFEE 5485</strain>
    </source>
</reference>
<dbReference type="Gene3D" id="2.60.200.20">
    <property type="match status" value="1"/>
</dbReference>
<dbReference type="Gene3D" id="1.10.510.10">
    <property type="entry name" value="Transferase(Phosphotransferase) domain 1"/>
    <property type="match status" value="1"/>
</dbReference>
<keyword evidence="3" id="KW-1185">Reference proteome</keyword>
<dbReference type="EMBL" id="JAUTXT010000024">
    <property type="protein sequence ID" value="KAK3673611.1"/>
    <property type="molecule type" value="Genomic_DNA"/>
</dbReference>
<dbReference type="SUPFAM" id="SSF56112">
    <property type="entry name" value="Protein kinase-like (PK-like)"/>
    <property type="match status" value="1"/>
</dbReference>
<feature type="domain" description="Protein kinase" evidence="1">
    <location>
        <begin position="156"/>
        <end position="443"/>
    </location>
</feature>
<dbReference type="AlphaFoldDB" id="A0AAE1BZU6"/>
<name>A0AAE1BZU6_9PEZI</name>
<dbReference type="Pfam" id="PF00069">
    <property type="entry name" value="Pkinase"/>
    <property type="match status" value="1"/>
</dbReference>
<organism evidence="2 3">
    <name type="scientific">Recurvomyces mirabilis</name>
    <dbReference type="NCBI Taxonomy" id="574656"/>
    <lineage>
        <taxon>Eukaryota</taxon>
        <taxon>Fungi</taxon>
        <taxon>Dikarya</taxon>
        <taxon>Ascomycota</taxon>
        <taxon>Pezizomycotina</taxon>
        <taxon>Dothideomycetes</taxon>
        <taxon>Dothideomycetidae</taxon>
        <taxon>Mycosphaerellales</taxon>
        <taxon>Teratosphaeriaceae</taxon>
        <taxon>Recurvomyces</taxon>
    </lineage>
</organism>
<dbReference type="PROSITE" id="PS00108">
    <property type="entry name" value="PROTEIN_KINASE_ST"/>
    <property type="match status" value="1"/>
</dbReference>
<dbReference type="GO" id="GO:0004672">
    <property type="term" value="F:protein kinase activity"/>
    <property type="evidence" value="ECO:0007669"/>
    <property type="project" value="InterPro"/>
</dbReference>
<evidence type="ECO:0000259" key="1">
    <source>
        <dbReference type="PROSITE" id="PS50011"/>
    </source>
</evidence>
<proteinExistence type="predicted"/>